<keyword evidence="1" id="KW-0472">Membrane</keyword>
<organism evidence="2 3">
    <name type="scientific">Lelliottia wanjuensis</name>
    <dbReference type="NCBI Taxonomy" id="3050585"/>
    <lineage>
        <taxon>Bacteria</taxon>
        <taxon>Pseudomonadati</taxon>
        <taxon>Pseudomonadota</taxon>
        <taxon>Gammaproteobacteria</taxon>
        <taxon>Enterobacterales</taxon>
        <taxon>Enterobacteriaceae</taxon>
        <taxon>Lelliottia</taxon>
    </lineage>
</organism>
<dbReference type="RefSeq" id="WP_285150522.1">
    <property type="nucleotide sequence ID" value="NZ_JASSOM010000095.1"/>
</dbReference>
<evidence type="ECO:0000313" key="3">
    <source>
        <dbReference type="Proteomes" id="UP001223214"/>
    </source>
</evidence>
<sequence>MRRDDSDRLLHYIMVKDAIEAQSNERQRDLEELHKVEWWWPKERVDAVRKKIARKKLLRRIRGFIIVLLLIVGFLYCMAL</sequence>
<feature type="transmembrane region" description="Helical" evidence="1">
    <location>
        <begin position="61"/>
        <end position="79"/>
    </location>
</feature>
<evidence type="ECO:0000313" key="2">
    <source>
        <dbReference type="EMBL" id="MDK9366442.1"/>
    </source>
</evidence>
<proteinExistence type="predicted"/>
<dbReference type="AlphaFoldDB" id="A0AAP4FZA6"/>
<comment type="caution">
    <text evidence="2">The sequence shown here is derived from an EMBL/GenBank/DDBJ whole genome shotgun (WGS) entry which is preliminary data.</text>
</comment>
<evidence type="ECO:0000256" key="1">
    <source>
        <dbReference type="SAM" id="Phobius"/>
    </source>
</evidence>
<keyword evidence="1" id="KW-0812">Transmembrane</keyword>
<protein>
    <submittedName>
        <fullName evidence="2">Uncharacterized protein</fullName>
    </submittedName>
</protein>
<reference evidence="2 3" key="1">
    <citation type="submission" date="2023-06" db="EMBL/GenBank/DDBJ databases">
        <title>Identification and characterization of antibiotic-resistant Gram-negative bacteria.</title>
        <authorList>
            <person name="Cho G.-S."/>
            <person name="Lee J."/>
            <person name="Tai E."/>
            <person name="Jeong S."/>
            <person name="Kim I."/>
            <person name="Kim B.-E."/>
            <person name="Jeong M.-I."/>
            <person name="Oh K.-K."/>
            <person name="Franz C.M.A.P."/>
        </authorList>
    </citation>
    <scope>NUCLEOTIDE SEQUENCE [LARGE SCALE GENOMIC DNA]</scope>
    <source>
        <strain evidence="2 3">V106_12</strain>
    </source>
</reference>
<accession>A0AAP4FZA6</accession>
<dbReference type="EMBL" id="JASSOM010000095">
    <property type="protein sequence ID" value="MDK9366442.1"/>
    <property type="molecule type" value="Genomic_DNA"/>
</dbReference>
<keyword evidence="3" id="KW-1185">Reference proteome</keyword>
<dbReference type="Proteomes" id="UP001223214">
    <property type="component" value="Unassembled WGS sequence"/>
</dbReference>
<keyword evidence="1" id="KW-1133">Transmembrane helix</keyword>
<name>A0AAP4FZA6_9ENTR</name>
<gene>
    <name evidence="2" type="ORF">QQF32_24915</name>
</gene>